<dbReference type="Proteomes" id="UP000004315">
    <property type="component" value="Unassembled WGS sequence"/>
</dbReference>
<keyword evidence="2" id="KW-0328">Glycosyltransferase</keyword>
<dbReference type="AlphaFoldDB" id="B7C7H1"/>
<dbReference type="SUPFAM" id="SSF53448">
    <property type="entry name" value="Nucleotide-diphospho-sugar transferases"/>
    <property type="match status" value="2"/>
</dbReference>
<feature type="domain" description="Glycosyltransferase 2-like" evidence="1">
    <location>
        <begin position="297"/>
        <end position="454"/>
    </location>
</feature>
<keyword evidence="3" id="KW-1185">Reference proteome</keyword>
<dbReference type="eggNOG" id="COG1216">
    <property type="taxonomic scope" value="Bacteria"/>
</dbReference>
<gene>
    <name evidence="2" type="ORF">EUBIFOR_00118</name>
</gene>
<comment type="caution">
    <text evidence="2">The sequence shown here is derived from an EMBL/GenBank/DDBJ whole genome shotgun (WGS) entry which is preliminary data.</text>
</comment>
<dbReference type="CDD" id="cd04184">
    <property type="entry name" value="GT2_RfbC_Mx_like"/>
    <property type="match status" value="1"/>
</dbReference>
<dbReference type="HOGENOM" id="CLU_005003_2_0_9"/>
<keyword evidence="2" id="KW-0808">Transferase</keyword>
<accession>B7C7H1</accession>
<dbReference type="Gene3D" id="3.90.550.10">
    <property type="entry name" value="Spore Coat Polysaccharide Biosynthesis Protein SpsA, Chain A"/>
    <property type="match status" value="2"/>
</dbReference>
<dbReference type="eggNOG" id="COG0463">
    <property type="taxonomic scope" value="Bacteria"/>
</dbReference>
<reference evidence="2 3" key="1">
    <citation type="submission" date="2008-10" db="EMBL/GenBank/DDBJ databases">
        <authorList>
            <person name="Fulton L."/>
            <person name="Clifton S."/>
            <person name="Fulton B."/>
            <person name="Xu J."/>
            <person name="Minx P."/>
            <person name="Pepin K.H."/>
            <person name="Johnson M."/>
            <person name="Bhonagiri V."/>
            <person name="Nash W.E."/>
            <person name="Mardis E.R."/>
            <person name="Wilson R.K."/>
        </authorList>
    </citation>
    <scope>NUCLEOTIDE SEQUENCE [LARGE SCALE GENOMIC DNA]</scope>
    <source>
        <strain evidence="2 3">DSM 3989</strain>
    </source>
</reference>
<evidence type="ECO:0000313" key="2">
    <source>
        <dbReference type="EMBL" id="EEC91279.1"/>
    </source>
</evidence>
<feature type="domain" description="Glycosyltransferase 2-like" evidence="1">
    <location>
        <begin position="556"/>
        <end position="677"/>
    </location>
</feature>
<dbReference type="InterPro" id="IPR029044">
    <property type="entry name" value="Nucleotide-diphossugar_trans"/>
</dbReference>
<dbReference type="PANTHER" id="PTHR43179:SF7">
    <property type="entry name" value="RHAMNOSYLTRANSFERASE WBBL"/>
    <property type="match status" value="1"/>
</dbReference>
<evidence type="ECO:0000313" key="3">
    <source>
        <dbReference type="Proteomes" id="UP000004315"/>
    </source>
</evidence>
<evidence type="ECO:0000259" key="1">
    <source>
        <dbReference type="Pfam" id="PF00535"/>
    </source>
</evidence>
<organism evidence="2 3">
    <name type="scientific">Holdemanella biformis DSM 3989</name>
    <dbReference type="NCBI Taxonomy" id="518637"/>
    <lineage>
        <taxon>Bacteria</taxon>
        <taxon>Bacillati</taxon>
        <taxon>Bacillota</taxon>
        <taxon>Erysipelotrichia</taxon>
        <taxon>Erysipelotrichales</taxon>
        <taxon>Erysipelotrichaceae</taxon>
        <taxon>Holdemanella</taxon>
    </lineage>
</organism>
<dbReference type="OrthoDB" id="9179784at2"/>
<proteinExistence type="predicted"/>
<dbReference type="EC" id="2.4.-.-" evidence="2"/>
<dbReference type="Pfam" id="PF00535">
    <property type="entry name" value="Glycos_transf_2"/>
    <property type="match status" value="2"/>
</dbReference>
<dbReference type="CDD" id="cd04186">
    <property type="entry name" value="GT_2_like_c"/>
    <property type="match status" value="1"/>
</dbReference>
<name>B7C7H1_9FIRM</name>
<dbReference type="InterPro" id="IPR001173">
    <property type="entry name" value="Glyco_trans_2-like"/>
</dbReference>
<dbReference type="RefSeq" id="WP_003863935.1">
    <property type="nucleotide sequence ID" value="NZ_DS996839.1"/>
</dbReference>
<dbReference type="STRING" id="518637.EUBIFOR_00118"/>
<dbReference type="GO" id="GO:0016757">
    <property type="term" value="F:glycosyltransferase activity"/>
    <property type="evidence" value="ECO:0007669"/>
    <property type="project" value="UniProtKB-KW"/>
</dbReference>
<protein>
    <submittedName>
        <fullName evidence="2">Glycosyltransferase, group 2 family protein</fullName>
        <ecNumber evidence="2">2.4.-.-</ecNumber>
    </submittedName>
</protein>
<dbReference type="PANTHER" id="PTHR43179">
    <property type="entry name" value="RHAMNOSYLTRANSFERASE WBBL"/>
    <property type="match status" value="1"/>
</dbReference>
<reference evidence="2 3" key="2">
    <citation type="submission" date="2008-11" db="EMBL/GenBank/DDBJ databases">
        <title>Draft genome sequence of Eubacterium biforme (DSM 3989).</title>
        <authorList>
            <person name="Sudarsanam P."/>
            <person name="Ley R."/>
            <person name="Guruge J."/>
            <person name="Turnbaugh P.J."/>
            <person name="Mahowald M."/>
            <person name="Liep D."/>
            <person name="Gordon J."/>
        </authorList>
    </citation>
    <scope>NUCLEOTIDE SEQUENCE [LARGE SCALE GENOMIC DNA]</scope>
    <source>
        <strain evidence="2 3">DSM 3989</strain>
    </source>
</reference>
<dbReference type="EMBL" id="ABYT01000011">
    <property type="protein sequence ID" value="EEC91279.1"/>
    <property type="molecule type" value="Genomic_DNA"/>
</dbReference>
<sequence length="826" mass="96387">MKRNFFYTIDKVIYKDIESASYIAIIGWCYSKDDLPLTYSAKINNKEAAVDLIKSHRQDVFKEQHVELKSDLVGFRIKVDVDTDIVDSFELRVTDGHASEQILVLNKKKIDKIRNTTAIEYSMDSVAKDLDKNSIAVQGWVYSENGEPVQIDVLDENGKSLEYKKRSMPRPDLVRYHLVKAENKNCGFQVKFDGNPEKTYYLLFSTEKEQRKVEIEENNYTAFGLFKSYLTHMNAQSIHNAMNYLKQNGVKRFFERVKQGPNLVGYEYQNWFLKQRVKPEELARQSKEQFAYNPKLSIVVATFNTKEEYLKEMIDTVVNQSYSNWELCIADGSTTDAVEKYVKAHYALYGNKIKFKKLDQNYGISGNTNKALEMADGDYLAVYDHDDVLELDCFYEVVKALQEYRYDTLYTDEDKLNDKYKVFTEPNFKPDYSEDLLRSQNYITHIFFVNRHIYDEVGGYRSEYDGSQDYDYIFRCIEKANAVYHIPRVLYHWRMHPQSTAMDPESKLYCYTAGQRAIESHYNRIGLKDVKVELMPKPYYGFYHTTYSTEPNPLVSILIPNYNLKDTLKTCVDSLYNVNTYKNFEIVIVENNSTDKDIFEYYDKLQKEHDNVKVVTYQGEFNYSKINNFGMKYTKGDYVLLLNNDTEVIEPTAIAEMLGCCLRKEVGAVGAKLLYEDDTVQHAGVVVGFGGYAGHVFTDIDKDDPGILMRPRINCNYSAVTAACMMVKKSVFNEVNGFDEQFEVACNDVDLCLKFREKGYLIVYNAFALWHHYESKSRGYEDTPEKEARFEAEKKKFQTKWPEILKNGDPYYNRNWNINLAPFRFE</sequence>